<gene>
    <name evidence="5" type="primary">accD</name>
    <name evidence="6" type="ORF">AWM75_00160</name>
</gene>
<dbReference type="InterPro" id="IPR000438">
    <property type="entry name" value="Acetyl_CoA_COase_Trfase_b_su"/>
</dbReference>
<dbReference type="GO" id="GO:0016743">
    <property type="term" value="F:carboxyl- or carbamoyltransferase activity"/>
    <property type="evidence" value="ECO:0007669"/>
    <property type="project" value="UniProtKB-UniRule"/>
</dbReference>
<evidence type="ECO:0000256" key="1">
    <source>
        <dbReference type="ARBA" id="ARBA00022516"/>
    </source>
</evidence>
<dbReference type="GO" id="GO:2001295">
    <property type="term" value="P:malonyl-CoA biosynthetic process"/>
    <property type="evidence" value="ECO:0007669"/>
    <property type="project" value="UniProtKB-UniRule"/>
</dbReference>
<keyword evidence="5" id="KW-0067">ATP-binding</keyword>
<keyword evidence="4 5" id="KW-0443">Lipid metabolism</keyword>
<dbReference type="GO" id="GO:0009317">
    <property type="term" value="C:acetyl-CoA carboxylase complex"/>
    <property type="evidence" value="ECO:0007669"/>
    <property type="project" value="InterPro"/>
</dbReference>
<keyword evidence="5" id="KW-0862">Zinc</keyword>
<sequence length="291" mass="32417">MGFSRRKSYIKIPSRNDQSKRPVDKNNAPTIPDGMWQKCPNCKQTVLSDDLGDNKVCPHCNYHFRLASKDRLAMVCDHDSFEELFVDDTINNPLDFPGYADKKKAAQDKTGLDEAIVTGVGRILNYPACIGVMDAHFMMGSMSAMVGEKITRLFEYALDHRMPVIIFTASGGARMQEGIMSLMQMAKVSQAVAQHSQAGLLYIPVLTDPTTGGVTASFAMQGDIILAEPGAMIGFAGKRVIEQTIRQELPENFQTAEHQLKHGFIDMIVPRWKMQVVLAELLYLHHQEVGR</sequence>
<accession>A0A120IAL7</accession>
<dbReference type="GO" id="GO:0006633">
    <property type="term" value="P:fatty acid biosynthetic process"/>
    <property type="evidence" value="ECO:0007669"/>
    <property type="project" value="UniProtKB-KW"/>
</dbReference>
<comment type="similarity">
    <text evidence="5">Belongs to the AccD/PCCB family.</text>
</comment>
<evidence type="ECO:0000256" key="5">
    <source>
        <dbReference type="HAMAP-Rule" id="MF_01395"/>
    </source>
</evidence>
<keyword evidence="7" id="KW-1185">Reference proteome</keyword>
<dbReference type="InterPro" id="IPR029045">
    <property type="entry name" value="ClpP/crotonase-like_dom_sf"/>
</dbReference>
<protein>
    <recommendedName>
        <fullName evidence="5">Acetyl-coenzyme A carboxylase carboxyl transferase subunit beta</fullName>
        <shortName evidence="5">ACCase subunit beta</shortName>
        <shortName evidence="5">Acetyl-CoA carboxylase carboxyltransferase subunit beta</shortName>
        <ecNumber evidence="5">2.1.3.15</ecNumber>
    </recommendedName>
</protein>
<dbReference type="PANTHER" id="PTHR42995:SF5">
    <property type="entry name" value="ACETYL-COENZYME A CARBOXYLASE CARBOXYL TRANSFERASE SUBUNIT BETA, CHLOROPLASTIC"/>
    <property type="match status" value="1"/>
</dbReference>
<dbReference type="UniPathway" id="UPA00655">
    <property type="reaction ID" value="UER00711"/>
</dbReference>
<evidence type="ECO:0000313" key="6">
    <source>
        <dbReference type="EMBL" id="AMB98498.1"/>
    </source>
</evidence>
<comment type="cofactor">
    <cofactor evidence="5">
        <name>Zn(2+)</name>
        <dbReference type="ChEBI" id="CHEBI:29105"/>
    </cofactor>
    <text evidence="5">Binds 1 zinc ion per subunit.</text>
</comment>
<comment type="catalytic activity">
    <reaction evidence="5">
        <text>N(6)-carboxybiotinyl-L-lysyl-[protein] + acetyl-CoA = N(6)-biotinyl-L-lysyl-[protein] + malonyl-CoA</text>
        <dbReference type="Rhea" id="RHEA:54728"/>
        <dbReference type="Rhea" id="RHEA-COMP:10505"/>
        <dbReference type="Rhea" id="RHEA-COMP:10506"/>
        <dbReference type="ChEBI" id="CHEBI:57288"/>
        <dbReference type="ChEBI" id="CHEBI:57384"/>
        <dbReference type="ChEBI" id="CHEBI:83144"/>
        <dbReference type="ChEBI" id="CHEBI:83145"/>
        <dbReference type="EC" id="2.1.3.15"/>
    </reaction>
</comment>
<dbReference type="STRING" id="128944.AWM75_00160"/>
<dbReference type="PANTHER" id="PTHR42995">
    <property type="entry name" value="ACETYL-COENZYME A CARBOXYLASE CARBOXYL TRANSFERASE SUBUNIT BETA, CHLOROPLASTIC"/>
    <property type="match status" value="1"/>
</dbReference>
<dbReference type="GO" id="GO:0003989">
    <property type="term" value="F:acetyl-CoA carboxylase activity"/>
    <property type="evidence" value="ECO:0007669"/>
    <property type="project" value="InterPro"/>
</dbReference>
<proteinExistence type="inferred from homology"/>
<dbReference type="NCBIfam" id="TIGR00515">
    <property type="entry name" value="accD"/>
    <property type="match status" value="1"/>
</dbReference>
<dbReference type="HAMAP" id="MF_01395">
    <property type="entry name" value="AcetylCoA_CT_beta"/>
    <property type="match status" value="1"/>
</dbReference>
<dbReference type="OrthoDB" id="9772975at2"/>
<dbReference type="KEGG" id="auh:AWM75_00160"/>
<name>A0A120IAL7_9LACT</name>
<dbReference type="Proteomes" id="UP000062260">
    <property type="component" value="Chromosome"/>
</dbReference>
<keyword evidence="5" id="KW-0963">Cytoplasm</keyword>
<evidence type="ECO:0000256" key="4">
    <source>
        <dbReference type="ARBA" id="ARBA00023098"/>
    </source>
</evidence>
<dbReference type="InterPro" id="IPR011762">
    <property type="entry name" value="COA_CT_N"/>
</dbReference>
<comment type="function">
    <text evidence="5">Component of the acetyl coenzyme A carboxylase (ACC) complex. Biotin carboxylase (BC) catalyzes the carboxylation of biotin on its carrier protein (BCCP) and then the CO(2) group is transferred by the transcarboxylase to acetyl-CoA to form malonyl-CoA.</text>
</comment>
<feature type="binding site" evidence="5">
    <location>
        <position position="60"/>
    </location>
    <ligand>
        <name>Zn(2+)</name>
        <dbReference type="ChEBI" id="CHEBI:29105"/>
    </ligand>
</feature>
<comment type="subunit">
    <text evidence="5">Acetyl-CoA carboxylase is a heterohexamer composed of biotin carboxyl carrier protein (AccB), biotin carboxylase (AccC) and two subunits each of ACCase subunit alpha (AccA) and ACCase subunit beta (AccD).</text>
</comment>
<dbReference type="PRINTS" id="PR01070">
    <property type="entry name" value="ACCCTRFRASEB"/>
</dbReference>
<dbReference type="SUPFAM" id="SSF52096">
    <property type="entry name" value="ClpP/crotonase"/>
    <property type="match status" value="1"/>
</dbReference>
<reference evidence="7" key="2">
    <citation type="submission" date="2016-01" db="EMBL/GenBank/DDBJ databases">
        <title>Six Aerococcus type strain genome sequencing and assembly using PacBio and Illumina Hiseq.</title>
        <authorList>
            <person name="Carkaci D."/>
            <person name="Dargis R."/>
            <person name="Nielsen X.C."/>
            <person name="Skovgaard O."/>
            <person name="Fuursted K."/>
            <person name="Christensen J.J."/>
        </authorList>
    </citation>
    <scope>NUCLEOTIDE SEQUENCE [LARGE SCALE GENOMIC DNA]</scope>
    <source>
        <strain evidence="7">CCUG42038B</strain>
    </source>
</reference>
<keyword evidence="5" id="KW-0276">Fatty acid metabolism</keyword>
<dbReference type="PROSITE" id="PS50980">
    <property type="entry name" value="COA_CT_NTER"/>
    <property type="match status" value="1"/>
</dbReference>
<reference evidence="6 7" key="1">
    <citation type="journal article" date="2016" name="Genome Announc.">
        <title>Complete Genome Sequences of Aerococcus christensenii CCUG 28831T, Aerococcus sanguinicola CCUG 43001T, Aerococcus urinae CCUG 36881T, Aerococcus urinaeequi CCUG 28094T, Aerococcus urinaehominis CCUG 42038 BT, and Aerococcus viridans CCUG 4311T.</title>
        <authorList>
            <person name="Carkaci D."/>
            <person name="Dargis R."/>
            <person name="Nielsen X.C."/>
            <person name="Skovgaard O."/>
            <person name="Fuursted K."/>
            <person name="Christensen J.J."/>
        </authorList>
    </citation>
    <scope>NUCLEOTIDE SEQUENCE [LARGE SCALE GENOMIC DNA]</scope>
    <source>
        <strain evidence="6 7">CCUG42038B</strain>
    </source>
</reference>
<dbReference type="InterPro" id="IPR034733">
    <property type="entry name" value="AcCoA_carboxyl_beta"/>
</dbReference>
<feature type="binding site" evidence="5">
    <location>
        <position position="39"/>
    </location>
    <ligand>
        <name>Zn(2+)</name>
        <dbReference type="ChEBI" id="CHEBI:29105"/>
    </ligand>
</feature>
<keyword evidence="5" id="KW-0275">Fatty acid biosynthesis</keyword>
<dbReference type="Pfam" id="PF01039">
    <property type="entry name" value="Carboxyl_trans"/>
    <property type="match status" value="1"/>
</dbReference>
<dbReference type="GO" id="GO:0005524">
    <property type="term" value="F:ATP binding"/>
    <property type="evidence" value="ECO:0007669"/>
    <property type="project" value="UniProtKB-KW"/>
</dbReference>
<keyword evidence="3 5" id="KW-0863">Zinc-finger</keyword>
<evidence type="ECO:0000256" key="3">
    <source>
        <dbReference type="ARBA" id="ARBA00022771"/>
    </source>
</evidence>
<keyword evidence="5" id="KW-0479">Metal-binding</keyword>
<dbReference type="GO" id="GO:0008270">
    <property type="term" value="F:zinc ion binding"/>
    <property type="evidence" value="ECO:0007669"/>
    <property type="project" value="UniProtKB-UniRule"/>
</dbReference>
<keyword evidence="1 5" id="KW-0444">Lipid biosynthesis</keyword>
<feature type="binding site" evidence="5">
    <location>
        <position position="42"/>
    </location>
    <ligand>
        <name>Zn(2+)</name>
        <dbReference type="ChEBI" id="CHEBI:29105"/>
    </ligand>
</feature>
<organism evidence="6 7">
    <name type="scientific">Aerococcus urinaehominis</name>
    <dbReference type="NCBI Taxonomy" id="128944"/>
    <lineage>
        <taxon>Bacteria</taxon>
        <taxon>Bacillati</taxon>
        <taxon>Bacillota</taxon>
        <taxon>Bacilli</taxon>
        <taxon>Lactobacillales</taxon>
        <taxon>Aerococcaceae</taxon>
        <taxon>Aerococcus</taxon>
    </lineage>
</organism>
<evidence type="ECO:0000256" key="2">
    <source>
        <dbReference type="ARBA" id="ARBA00022679"/>
    </source>
</evidence>
<comment type="caution">
    <text evidence="5">Lacks conserved residue(s) required for the propagation of feature annotation.</text>
</comment>
<feature type="binding site" evidence="5">
    <location>
        <position position="57"/>
    </location>
    <ligand>
        <name>Zn(2+)</name>
        <dbReference type="ChEBI" id="CHEBI:29105"/>
    </ligand>
</feature>
<comment type="pathway">
    <text evidence="5">Lipid metabolism; malonyl-CoA biosynthesis; malonyl-CoA from acetyl-CoA: step 1/1.</text>
</comment>
<dbReference type="EC" id="2.1.3.15" evidence="5"/>
<comment type="subcellular location">
    <subcellularLocation>
        <location evidence="5">Cytoplasm</location>
    </subcellularLocation>
</comment>
<dbReference type="Gene3D" id="3.90.226.10">
    <property type="entry name" value="2-enoyl-CoA Hydratase, Chain A, domain 1"/>
    <property type="match status" value="1"/>
</dbReference>
<evidence type="ECO:0000313" key="7">
    <source>
        <dbReference type="Proteomes" id="UP000062260"/>
    </source>
</evidence>
<dbReference type="RefSeq" id="WP_067977157.1">
    <property type="nucleotide sequence ID" value="NZ_CP014163.1"/>
</dbReference>
<keyword evidence="5" id="KW-0547">Nucleotide-binding</keyword>
<keyword evidence="2 5" id="KW-0808">Transferase</keyword>
<dbReference type="AlphaFoldDB" id="A0A120IAL7"/>
<dbReference type="EMBL" id="CP014163">
    <property type="protein sequence ID" value="AMB98498.1"/>
    <property type="molecule type" value="Genomic_DNA"/>
</dbReference>